<keyword evidence="2" id="KW-1185">Reference proteome</keyword>
<dbReference type="Proteomes" id="UP000297168">
    <property type="component" value="Segment"/>
</dbReference>
<name>A0A4D6E426_9CAUD</name>
<gene>
    <name evidence="1" type="primary">43</name>
    <name evidence="1" type="ORF">SEA_HEATHER_43</name>
</gene>
<dbReference type="EMBL" id="MK686069">
    <property type="protein sequence ID" value="QBZ73413.1"/>
    <property type="molecule type" value="Genomic_DNA"/>
</dbReference>
<sequence>MTVPEFKPPVLTSRAQRAAEDLAERVDVYRVAVREIRTANLANDAYPEDVLALARFLAADTPSE</sequence>
<accession>A0A4D6E426</accession>
<reference evidence="2" key="1">
    <citation type="submission" date="2019-03" db="EMBL/GenBank/DDBJ databases">
        <authorList>
            <person name="Goralski S.M."/>
            <person name="Markward M.L."/>
            <person name="Addai K."/>
            <person name="Agarwal S."/>
            <person name="Ahmad I.M."/>
            <person name="Alumyar Y.S."/>
            <person name="An J."/>
            <person name="Antar T.E."/>
            <person name="Antony V."/>
            <person name="Arvin L.E."/>
            <person name="Atanasoff K.E."/>
            <person name="Ati R."/>
            <person name="Batista A."/>
            <person name="Bembuh M.L."/>
            <person name="Bhardvaj T.B."/>
            <person name="Brown C.J."/>
            <person name="Butt S.T."/>
            <person name="Cahn D."/>
            <person name="Canales I.-I."/>
            <person name="Carr K."/>
            <person name="Chen K.Z."/>
            <person name="Chen M."/>
            <person name="Chigurupati S."/>
            <person name="Chou C."/>
            <person name="Chung C.S."/>
            <person name="Cole S.T."/>
            <person name="Colson C.L."/>
            <person name="Dent D.M."/>
            <person name="Djiogo E.M."/>
            <person name="Domrachev B.M."/>
            <person name="Dwivedi J."/>
            <person name="Ehsani C."/>
            <person name="Essien U.A."/>
            <person name="Fakhar A."/>
            <person name="Flood S.H."/>
            <person name="Furletti G."/>
            <person name="Gebreegziabher M."/>
            <person name="Gruver-Williams A."/>
            <person name="Guldan M.L."/>
            <person name="Gurung S."/>
            <person name="Heo K."/>
            <person name="John R.A."/>
            <person name="Kabir L."/>
            <person name="Kaira H."/>
            <person name="Kane M.S."/>
            <person name="Karanja M."/>
            <person name="Karley A.N."/>
            <person name="Kelleher J."/>
            <person name="Khan A.M."/>
            <person name="Khan A."/>
            <person name="Kharel S."/>
            <person name="Kidane M."/>
            <person name="Konanur P."/>
            <person name="Kuo N.K."/>
            <person name="Kyaw G."/>
            <person name="Lahijan N."/>
            <person name="Lamm D.N."/>
            <person name="Lance S.V."/>
            <person name="Le C."/>
            <person name="Lee C.H."/>
            <person name="Leka D."/>
            <person name="Li C."/>
            <person name="Lim S.Y."/>
            <person name="Lo J."/>
            <person name="Ludwig S."/>
            <person name="Mahaney V.M."/>
            <person name="Mangukiya A."/>
            <person name="Mani D."/>
            <person name="Mariano P."/>
            <person name="Mbaekwe U."/>
            <person name="McGowan H."/>
            <person name="McNamara A."/>
            <person name="Mebrahtu S."/>
            <person name="Mohamed A."/>
            <person name="Mohamed M.E."/>
            <person name="Muntaka F."/>
            <person name="Naqvi T."/>
            <person name="Nengel A.M."/>
            <person name="Neupane S."/>
            <person name="Nguyen J."/>
            <person name="Nguyen J."/>
            <person name="Nwoji I.C."/>
            <person name="O'Brien T."/>
            <person name="Okusolubo T.A."/>
            <person name="Paek J."/>
            <person name="Pandithakoralag H."/>
            <person name="Parsa S."/>
            <person name="Perry C."/>
            <person name="Petrie C.R."/>
            <person name="Poteshman G.A."/>
            <person name="Quiros D."/>
            <person name="Rana S."/>
            <person name="Reister J."/>
            <person name="Reyes E."/>
            <person name="Riaz H.S."/>
            <person name="Roach T.L."/>
            <person name="Saikali A."/>
            <person name="Scalsky R."/>
            <person name="Schultz J.A."/>
            <person name="Scott C.F."/>
            <person name="Sekira M.D."/>
            <person name="Shee C.S."/>
            <person name="Shultz P."/>
            <person name="Siarez J.A."/>
            <person name="Simpson A.L."/>
            <person name="Singh S."/>
            <person name="Smith F.R."/>
            <person name="Smith S.A."/>
            <person name="Sobers S."/>
            <person name="Sobowale A.O."/>
            <person name="Somoza K.A."/>
            <person name="Song M."/>
            <person name="Spence R.N."/>
            <person name="Spruill R.A."/>
            <person name="Subedi A."/>
            <person name="Taj A.B."/>
            <person name="Thomas J."/>
            <person name="Todd J.C."/>
            <person name="Tran T."/>
            <person name="Varghese J."/>
            <person name="Vartanian E."/>
            <person name="Vega A."/>
            <person name="Vong A."/>
            <person name="Wachhaus L.E."/>
            <person name="Walter A.J."/>
            <person name="Wessel M.E."/>
            <person name="Azam A.M."/>
            <person name="Blocker D."/>
            <person name="Naeem N.-U.-A."/>
            <person name="Patel R."/>
            <person name="Shakarov P."/>
            <person name="Xie C.L."/>
            <person name="Zolnerowich N."/>
            <person name="Correa-Mendez M."/>
            <person name="Fabian M."/>
            <person name="Fishbein J."/>
            <person name="Harkles L."/>
            <person name="Reger N."/>
            <person name="Saleh S."/>
            <person name="Erill I."/>
            <person name="Caruso S.M."/>
            <person name="Garlena R.A."/>
            <person name="Russell D.A."/>
            <person name="Pope W.H."/>
            <person name="Jacobs-Sera D."/>
            <person name="Hatfull G.F."/>
        </authorList>
    </citation>
    <scope>NUCLEOTIDE SEQUENCE [LARGE SCALE GENOMIC DNA]</scope>
</reference>
<organism evidence="1 2">
    <name type="scientific">Streptomyces phage Heather</name>
    <dbReference type="NCBI Taxonomy" id="2562343"/>
    <lineage>
        <taxon>Viruses</taxon>
        <taxon>Duplodnaviria</taxon>
        <taxon>Heunggongvirae</taxon>
        <taxon>Uroviricota</taxon>
        <taxon>Caudoviricetes</taxon>
        <taxon>Colingsworthviridae</taxon>
        <taxon>Sebastisaurusvirus</taxon>
        <taxon>Sebastisaurusvirus heather</taxon>
    </lineage>
</organism>
<evidence type="ECO:0000313" key="1">
    <source>
        <dbReference type="EMBL" id="QBZ73413.1"/>
    </source>
</evidence>
<evidence type="ECO:0000313" key="2">
    <source>
        <dbReference type="Proteomes" id="UP000297168"/>
    </source>
</evidence>
<protein>
    <submittedName>
        <fullName evidence="1">Uncharacterized protein</fullName>
    </submittedName>
</protein>
<proteinExistence type="predicted"/>